<name>X6NXB4_RETFI</name>
<evidence type="ECO:0000256" key="2">
    <source>
        <dbReference type="ARBA" id="ARBA00022692"/>
    </source>
</evidence>
<evidence type="ECO:0000256" key="1">
    <source>
        <dbReference type="ARBA" id="ARBA00004370"/>
    </source>
</evidence>
<evidence type="ECO:0000256" key="4">
    <source>
        <dbReference type="SAM" id="Phobius"/>
    </source>
</evidence>
<feature type="transmembrane region" description="Helical" evidence="4">
    <location>
        <begin position="12"/>
        <end position="34"/>
    </location>
</feature>
<comment type="subcellular location">
    <subcellularLocation>
        <location evidence="1">Membrane</location>
    </subcellularLocation>
</comment>
<keyword evidence="3 4" id="KW-0472">Membrane</keyword>
<evidence type="ECO:0000256" key="3">
    <source>
        <dbReference type="ARBA" id="ARBA00023136"/>
    </source>
</evidence>
<dbReference type="Gene3D" id="1.50.40.10">
    <property type="entry name" value="Mitochondrial carrier domain"/>
    <property type="match status" value="1"/>
</dbReference>
<proteinExistence type="predicted"/>
<sequence>MLKEKFRSTKNPFIFWYGSVAAISATFVGHYPWFATYNLLNEKLPKYNQHREPLKAYGRQAVMGFCASTVSDTLSNSLRVIKTTRQTYSVPITYLGTFIFIFIFIFIFCFCTAKLVIQKDGWGGLFGRGLKTRIMANGMQGLLFSVLWKYFEDVLYSDICHDCFCSLLQAYDNRACYIINFFLFHLKKLIIVSPKISNDLLFFLLQFFLNITEQSAYKPKKEMKRRFV</sequence>
<dbReference type="OrthoDB" id="409948at2759"/>
<dbReference type="PANTHER" id="PTHR47567:SF1">
    <property type="entry name" value="NAD-DEPENDENT EPIMERASE_DEHYDRATASE DOMAIN-CONTAINING PROTEIN"/>
    <property type="match status" value="1"/>
</dbReference>
<keyword evidence="6" id="KW-1185">Reference proteome</keyword>
<accession>X6NXB4</accession>
<dbReference type="InterPro" id="IPR023395">
    <property type="entry name" value="MCP_dom_sf"/>
</dbReference>
<reference evidence="5 6" key="1">
    <citation type="journal article" date="2013" name="Curr. Biol.">
        <title>The Genome of the Foraminiferan Reticulomyxa filosa.</title>
        <authorList>
            <person name="Glockner G."/>
            <person name="Hulsmann N."/>
            <person name="Schleicher M."/>
            <person name="Noegel A.A."/>
            <person name="Eichinger L."/>
            <person name="Gallinger C."/>
            <person name="Pawlowski J."/>
            <person name="Sierra R."/>
            <person name="Euteneuer U."/>
            <person name="Pillet L."/>
            <person name="Moustafa A."/>
            <person name="Platzer M."/>
            <person name="Groth M."/>
            <person name="Szafranski K."/>
            <person name="Schliwa M."/>
        </authorList>
    </citation>
    <scope>NUCLEOTIDE SEQUENCE [LARGE SCALE GENOMIC DNA]</scope>
</reference>
<dbReference type="PANTHER" id="PTHR47567">
    <property type="entry name" value="MITOCHONDRIAL SUBSTRATE/SOLUTE CARRIER"/>
    <property type="match status" value="1"/>
</dbReference>
<gene>
    <name evidence="5" type="ORF">RFI_06470</name>
</gene>
<organism evidence="5 6">
    <name type="scientific">Reticulomyxa filosa</name>
    <dbReference type="NCBI Taxonomy" id="46433"/>
    <lineage>
        <taxon>Eukaryota</taxon>
        <taxon>Sar</taxon>
        <taxon>Rhizaria</taxon>
        <taxon>Retaria</taxon>
        <taxon>Foraminifera</taxon>
        <taxon>Monothalamids</taxon>
        <taxon>Reticulomyxidae</taxon>
        <taxon>Reticulomyxa</taxon>
    </lineage>
</organism>
<dbReference type="AlphaFoldDB" id="X6NXB4"/>
<dbReference type="SUPFAM" id="SSF103506">
    <property type="entry name" value="Mitochondrial carrier"/>
    <property type="match status" value="1"/>
</dbReference>
<dbReference type="Proteomes" id="UP000023152">
    <property type="component" value="Unassembled WGS sequence"/>
</dbReference>
<keyword evidence="2 4" id="KW-0812">Transmembrane</keyword>
<evidence type="ECO:0000313" key="5">
    <source>
        <dbReference type="EMBL" id="ETO30651.1"/>
    </source>
</evidence>
<comment type="caution">
    <text evidence="5">The sequence shown here is derived from an EMBL/GenBank/DDBJ whole genome shotgun (WGS) entry which is preliminary data.</text>
</comment>
<protein>
    <submittedName>
        <fullName evidence="5">Uncharacterized protein</fullName>
    </submittedName>
</protein>
<dbReference type="EMBL" id="ASPP01005382">
    <property type="protein sequence ID" value="ETO30651.1"/>
    <property type="molecule type" value="Genomic_DNA"/>
</dbReference>
<evidence type="ECO:0000313" key="6">
    <source>
        <dbReference type="Proteomes" id="UP000023152"/>
    </source>
</evidence>
<feature type="transmembrane region" description="Helical" evidence="4">
    <location>
        <begin position="92"/>
        <end position="113"/>
    </location>
</feature>
<keyword evidence="4" id="KW-1133">Transmembrane helix</keyword>
<dbReference type="GO" id="GO:0016020">
    <property type="term" value="C:membrane"/>
    <property type="evidence" value="ECO:0007669"/>
    <property type="project" value="UniProtKB-SubCell"/>
</dbReference>